<evidence type="ECO:0000313" key="2">
    <source>
        <dbReference type="Proteomes" id="UP001143856"/>
    </source>
</evidence>
<proteinExistence type="predicted"/>
<reference evidence="1" key="1">
    <citation type="submission" date="2022-10" db="EMBL/GenBank/DDBJ databases">
        <title>Genome Sequence of Xylaria curta.</title>
        <authorList>
            <person name="Buettner E."/>
        </authorList>
    </citation>
    <scope>NUCLEOTIDE SEQUENCE</scope>
    <source>
        <strain evidence="1">Babe10</strain>
    </source>
</reference>
<protein>
    <submittedName>
        <fullName evidence="1">Uncharacterized protein</fullName>
    </submittedName>
</protein>
<evidence type="ECO:0000313" key="1">
    <source>
        <dbReference type="EMBL" id="KAJ2989927.1"/>
    </source>
</evidence>
<name>A0ACC1PCY8_9PEZI</name>
<organism evidence="1 2">
    <name type="scientific">Xylaria curta</name>
    <dbReference type="NCBI Taxonomy" id="42375"/>
    <lineage>
        <taxon>Eukaryota</taxon>
        <taxon>Fungi</taxon>
        <taxon>Dikarya</taxon>
        <taxon>Ascomycota</taxon>
        <taxon>Pezizomycotina</taxon>
        <taxon>Sordariomycetes</taxon>
        <taxon>Xylariomycetidae</taxon>
        <taxon>Xylariales</taxon>
        <taxon>Xylariaceae</taxon>
        <taxon>Xylaria</taxon>
    </lineage>
</organism>
<keyword evidence="2" id="KW-1185">Reference proteome</keyword>
<sequence>MLRPIGSDHFPNSWVIRPSTLQLPPGPAQSNCILQDREIVHLHYRSHPYAQNYHNGRFFPLQASPPRLLRPDPIRLTDCCLFSAFFRRNFQMLGVVFASAFAFEMAYDTGMNKLWDNLNKGCHRPPAQLLLPRPAIALKDADTSKPPQIVFPPSRTRAAQLLDQYSRAKKLNPHIQLSVKQKTAAIDKVLEDARKVLDEKKRVRDEALANAAATSSSES</sequence>
<comment type="caution">
    <text evidence="1">The sequence shown here is derived from an EMBL/GenBank/DDBJ whole genome shotgun (WGS) entry which is preliminary data.</text>
</comment>
<dbReference type="EMBL" id="JAPDGR010000475">
    <property type="protein sequence ID" value="KAJ2989927.1"/>
    <property type="molecule type" value="Genomic_DNA"/>
</dbReference>
<gene>
    <name evidence="1" type="ORF">NUW58_g3213</name>
</gene>
<accession>A0ACC1PCY8</accession>
<dbReference type="Proteomes" id="UP001143856">
    <property type="component" value="Unassembled WGS sequence"/>
</dbReference>